<organism evidence="1 2">
    <name type="scientific">Rubripirellula tenax</name>
    <dbReference type="NCBI Taxonomy" id="2528015"/>
    <lineage>
        <taxon>Bacteria</taxon>
        <taxon>Pseudomonadati</taxon>
        <taxon>Planctomycetota</taxon>
        <taxon>Planctomycetia</taxon>
        <taxon>Pirellulales</taxon>
        <taxon>Pirellulaceae</taxon>
        <taxon>Rubripirellula</taxon>
    </lineage>
</organism>
<proteinExistence type="predicted"/>
<protein>
    <submittedName>
        <fullName evidence="1">Uncharacterized protein</fullName>
    </submittedName>
</protein>
<accession>A0A5C6EGS5</accession>
<evidence type="ECO:0000313" key="1">
    <source>
        <dbReference type="EMBL" id="TWU47645.1"/>
    </source>
</evidence>
<reference evidence="1 2" key="1">
    <citation type="submission" date="2019-02" db="EMBL/GenBank/DDBJ databases">
        <title>Deep-cultivation of Planctomycetes and their phenomic and genomic characterization uncovers novel biology.</title>
        <authorList>
            <person name="Wiegand S."/>
            <person name="Jogler M."/>
            <person name="Boedeker C."/>
            <person name="Pinto D."/>
            <person name="Vollmers J."/>
            <person name="Rivas-Marin E."/>
            <person name="Kohn T."/>
            <person name="Peeters S.H."/>
            <person name="Heuer A."/>
            <person name="Rast P."/>
            <person name="Oberbeckmann S."/>
            <person name="Bunk B."/>
            <person name="Jeske O."/>
            <person name="Meyerdierks A."/>
            <person name="Storesund J.E."/>
            <person name="Kallscheuer N."/>
            <person name="Luecker S."/>
            <person name="Lage O.M."/>
            <person name="Pohl T."/>
            <person name="Merkel B.J."/>
            <person name="Hornburger P."/>
            <person name="Mueller R.-W."/>
            <person name="Bruemmer F."/>
            <person name="Labrenz M."/>
            <person name="Spormann A.M."/>
            <person name="Op Den Camp H."/>
            <person name="Overmann J."/>
            <person name="Amann R."/>
            <person name="Jetten M.S.M."/>
            <person name="Mascher T."/>
            <person name="Medema M.H."/>
            <person name="Devos D.P."/>
            <person name="Kaster A.-K."/>
            <person name="Ovreas L."/>
            <person name="Rohde M."/>
            <person name="Galperin M.Y."/>
            <person name="Jogler C."/>
        </authorList>
    </citation>
    <scope>NUCLEOTIDE SEQUENCE [LARGE SCALE GENOMIC DNA]</scope>
    <source>
        <strain evidence="1 2">Poly51</strain>
    </source>
</reference>
<sequence>MFVLNTKHTVAAEVLLASRQRLESQAFFESKTAQQPIAMAKHADQLH</sequence>
<evidence type="ECO:0000313" key="2">
    <source>
        <dbReference type="Proteomes" id="UP000318288"/>
    </source>
</evidence>
<name>A0A5C6EGS5_9BACT</name>
<keyword evidence="2" id="KW-1185">Reference proteome</keyword>
<comment type="caution">
    <text evidence="1">The sequence shown here is derived from an EMBL/GenBank/DDBJ whole genome shotgun (WGS) entry which is preliminary data.</text>
</comment>
<dbReference type="AlphaFoldDB" id="A0A5C6EGS5"/>
<gene>
    <name evidence="1" type="ORF">Poly51_54470</name>
</gene>
<dbReference type="EMBL" id="SJPW01000007">
    <property type="protein sequence ID" value="TWU47645.1"/>
    <property type="molecule type" value="Genomic_DNA"/>
</dbReference>
<dbReference type="Proteomes" id="UP000318288">
    <property type="component" value="Unassembled WGS sequence"/>
</dbReference>